<dbReference type="InterPro" id="IPR009050">
    <property type="entry name" value="Globin-like_sf"/>
</dbReference>
<name>A0ABS7TWD7_9BACT</name>
<dbReference type="Gene3D" id="1.10.490.10">
    <property type="entry name" value="Globins"/>
    <property type="match status" value="2"/>
</dbReference>
<dbReference type="Proteomes" id="UP001139031">
    <property type="component" value="Unassembled WGS sequence"/>
</dbReference>
<keyword evidence="2" id="KW-0378">Hydrolase</keyword>
<dbReference type="Gene3D" id="2.60.120.260">
    <property type="entry name" value="Galactose-binding domain-like"/>
    <property type="match status" value="1"/>
</dbReference>
<evidence type="ECO:0000256" key="3">
    <source>
        <dbReference type="SAM" id="MobiDB-lite"/>
    </source>
</evidence>
<feature type="compositionally biased region" description="Low complexity" evidence="3">
    <location>
        <begin position="29"/>
        <end position="44"/>
    </location>
</feature>
<dbReference type="RefSeq" id="WP_224194221.1">
    <property type="nucleotide sequence ID" value="NZ_JAIRAU010000031.1"/>
</dbReference>
<sequence length="574" mass="59118">MHSRHRRSLALLGGFGLLTACPTDTAPGGLLTDGAGTTSTSSGGEPPVLTGTTTDEPTTSASSGTATAAPTTDASTTTDAADPSTTTIAVPTTTGDPTDLLCRALGGPPGVADLVAAAVQRVLLDDKINAYFLNSDVDTDNLRTCLGKQIGALAGCDGVVYDCLDMKSAHAGLGISGHDFADFVADFALALDAHQDLHPELDDAFKDLVLSQLGAFEAGVVEDPAGSQTIYQRVGRKPAIRAMIGVSGEADTFLDNVALNPAINVFFGFADYPRLRTCLTRQLAAIDGPSKYGLEVNAPAPADPGVGLGDPCRSMADAHADLLDANNLGIDINDFGDLLGELVDAMAAHAVAKADQDAIVAVLADWCEDIVALEWKNACPGAQKLEVVEHTGLAAAIPDSIYDGSPASMLCRDLVVPDDPIAFVDDVEVRVGIDHVWAGDLTIKLISPEGKTLTLLSRPGLDEQVDDGTGCCGDSADLSKAFPLTFRDGGLAEAEQIGASLPNPTQVVCKDDMMPACEWVPSPGAGPGGALADFHGDLAAGAWKLCVGDSNLSDKGSLDAVTLTIARVKYDPTP</sequence>
<keyword evidence="6" id="KW-1185">Reference proteome</keyword>
<dbReference type="Pfam" id="PF01483">
    <property type="entry name" value="P_proprotein"/>
    <property type="match status" value="1"/>
</dbReference>
<dbReference type="InterPro" id="IPR012292">
    <property type="entry name" value="Globin/Proto"/>
</dbReference>
<dbReference type="SUPFAM" id="SSF46458">
    <property type="entry name" value="Globin-like"/>
    <property type="match status" value="2"/>
</dbReference>
<evidence type="ECO:0000259" key="4">
    <source>
        <dbReference type="PROSITE" id="PS51829"/>
    </source>
</evidence>
<gene>
    <name evidence="5" type="ORF">K7C98_24755</name>
</gene>
<evidence type="ECO:0000256" key="2">
    <source>
        <dbReference type="ARBA" id="ARBA00022801"/>
    </source>
</evidence>
<proteinExistence type="predicted"/>
<feature type="region of interest" description="Disordered" evidence="3">
    <location>
        <begin position="29"/>
        <end position="93"/>
    </location>
</feature>
<dbReference type="EMBL" id="JAIRAU010000031">
    <property type="protein sequence ID" value="MBZ5712465.1"/>
    <property type="molecule type" value="Genomic_DNA"/>
</dbReference>
<accession>A0ABS7TWD7</accession>
<dbReference type="PROSITE" id="PS51257">
    <property type="entry name" value="PROKAR_LIPOPROTEIN"/>
    <property type="match status" value="1"/>
</dbReference>
<comment type="caution">
    <text evidence="5">The sequence shown here is derived from an EMBL/GenBank/DDBJ whole genome shotgun (WGS) entry which is preliminary data.</text>
</comment>
<reference evidence="5" key="1">
    <citation type="submission" date="2021-08" db="EMBL/GenBank/DDBJ databases">
        <authorList>
            <person name="Stevens D.C."/>
        </authorList>
    </citation>
    <scope>NUCLEOTIDE SEQUENCE</scope>
    <source>
        <strain evidence="5">DSM 53165</strain>
    </source>
</reference>
<organism evidence="5 6">
    <name type="scientific">Nannocystis pusilla</name>
    <dbReference type="NCBI Taxonomy" id="889268"/>
    <lineage>
        <taxon>Bacteria</taxon>
        <taxon>Pseudomonadati</taxon>
        <taxon>Myxococcota</taxon>
        <taxon>Polyangia</taxon>
        <taxon>Nannocystales</taxon>
        <taxon>Nannocystaceae</taxon>
        <taxon>Nannocystis</taxon>
    </lineage>
</organism>
<protein>
    <submittedName>
        <fullName evidence="5">Proprotein convertase P-domain-containing protein</fullName>
    </submittedName>
</protein>
<evidence type="ECO:0000313" key="5">
    <source>
        <dbReference type="EMBL" id="MBZ5712465.1"/>
    </source>
</evidence>
<dbReference type="InterPro" id="IPR008979">
    <property type="entry name" value="Galactose-bd-like_sf"/>
</dbReference>
<keyword evidence="1" id="KW-0645">Protease</keyword>
<feature type="domain" description="P/Homo B" evidence="4">
    <location>
        <begin position="378"/>
        <end position="574"/>
    </location>
</feature>
<dbReference type="PROSITE" id="PS51829">
    <property type="entry name" value="P_HOMO_B"/>
    <property type="match status" value="1"/>
</dbReference>
<dbReference type="InterPro" id="IPR002884">
    <property type="entry name" value="P_dom"/>
</dbReference>
<dbReference type="SUPFAM" id="SSF49785">
    <property type="entry name" value="Galactose-binding domain-like"/>
    <property type="match status" value="1"/>
</dbReference>
<feature type="compositionally biased region" description="Low complexity" evidence="3">
    <location>
        <begin position="57"/>
        <end position="93"/>
    </location>
</feature>
<evidence type="ECO:0000256" key="1">
    <source>
        <dbReference type="ARBA" id="ARBA00022670"/>
    </source>
</evidence>
<evidence type="ECO:0000313" key="6">
    <source>
        <dbReference type="Proteomes" id="UP001139031"/>
    </source>
</evidence>